<dbReference type="Gene3D" id="1.25.40.10">
    <property type="entry name" value="Tetratricopeptide repeat domain"/>
    <property type="match status" value="1"/>
</dbReference>
<accession>A0A1D7QJ94</accession>
<feature type="signal peptide" evidence="4">
    <location>
        <begin position="1"/>
        <end position="26"/>
    </location>
</feature>
<dbReference type="InterPro" id="IPR011990">
    <property type="entry name" value="TPR-like_helical_dom_sf"/>
</dbReference>
<evidence type="ECO:0000256" key="4">
    <source>
        <dbReference type="SAM" id="SignalP"/>
    </source>
</evidence>
<evidence type="ECO:0000256" key="1">
    <source>
        <dbReference type="ARBA" id="ARBA00022737"/>
    </source>
</evidence>
<dbReference type="PROSITE" id="PS50005">
    <property type="entry name" value="TPR"/>
    <property type="match status" value="1"/>
</dbReference>
<evidence type="ECO:0000256" key="3">
    <source>
        <dbReference type="PROSITE-ProRule" id="PRU00339"/>
    </source>
</evidence>
<feature type="repeat" description="TPR" evidence="3">
    <location>
        <begin position="266"/>
        <end position="299"/>
    </location>
</feature>
<dbReference type="RefSeq" id="WP_069380343.1">
    <property type="nucleotide sequence ID" value="NZ_CP017141.1"/>
</dbReference>
<sequence>MNFLNNTSSNLILFFLFCLISTPLFAQHNSEHIYKSWVLTEVKYNDESELPDEETIKYAYFKYAFSAPDKLHIAHGYKDLGTPMGFGIKGNRVVLKSTEGHVMNTIRIEKLEEDQLVLLQSAADGFDNPKALEYHFVSEEAFQKSQTLNAEDVYSIIDGDTIYKESPKVYARFNGNTLQSSLKVGNGKLMDKKSGFLKASFIVFKSGKVDSLKILNSISPVYDELFKKEFFKLKSKWTPAVRNGTPVGVQMTYEVRYLTIDEMMPSYGLTNEANEYYRNKDYAAALKLYNEALQYVPADKENLYKRGICSKMLGNINAACEDWREIRRLGGTTSLRLLEKYCKD</sequence>
<proteinExistence type="predicted"/>
<protein>
    <submittedName>
        <fullName evidence="5">Uncharacterized protein</fullName>
    </submittedName>
</protein>
<evidence type="ECO:0000256" key="2">
    <source>
        <dbReference type="ARBA" id="ARBA00022803"/>
    </source>
</evidence>
<keyword evidence="6" id="KW-1185">Reference proteome</keyword>
<organism evidence="5 6">
    <name type="scientific">Pedobacter steynii</name>
    <dbReference type="NCBI Taxonomy" id="430522"/>
    <lineage>
        <taxon>Bacteria</taxon>
        <taxon>Pseudomonadati</taxon>
        <taxon>Bacteroidota</taxon>
        <taxon>Sphingobacteriia</taxon>
        <taxon>Sphingobacteriales</taxon>
        <taxon>Sphingobacteriaceae</taxon>
        <taxon>Pedobacter</taxon>
    </lineage>
</organism>
<dbReference type="AlphaFoldDB" id="A0A1D7QJ94"/>
<dbReference type="SUPFAM" id="SSF74653">
    <property type="entry name" value="TolA/TonB C-terminal domain"/>
    <property type="match status" value="1"/>
</dbReference>
<name>A0A1D7QJ94_9SPHI</name>
<dbReference type="InterPro" id="IPR019734">
    <property type="entry name" value="TPR_rpt"/>
</dbReference>
<dbReference type="OrthoDB" id="675613at2"/>
<dbReference type="EMBL" id="CP017141">
    <property type="protein sequence ID" value="AOM78679.1"/>
    <property type="molecule type" value="Genomic_DNA"/>
</dbReference>
<keyword evidence="4" id="KW-0732">Signal</keyword>
<dbReference type="SUPFAM" id="SSF48452">
    <property type="entry name" value="TPR-like"/>
    <property type="match status" value="1"/>
</dbReference>
<feature type="chain" id="PRO_5009098682" evidence="4">
    <location>
        <begin position="27"/>
        <end position="344"/>
    </location>
</feature>
<evidence type="ECO:0000313" key="5">
    <source>
        <dbReference type="EMBL" id="AOM78679.1"/>
    </source>
</evidence>
<keyword evidence="2 3" id="KW-0802">TPR repeat</keyword>
<keyword evidence="1" id="KW-0677">Repeat</keyword>
<evidence type="ECO:0000313" key="6">
    <source>
        <dbReference type="Proteomes" id="UP000094313"/>
    </source>
</evidence>
<gene>
    <name evidence="5" type="ORF">BFS30_16755</name>
</gene>
<dbReference type="InterPro" id="IPR013105">
    <property type="entry name" value="TPR_2"/>
</dbReference>
<dbReference type="Proteomes" id="UP000094313">
    <property type="component" value="Chromosome"/>
</dbReference>
<dbReference type="KEGG" id="psty:BFS30_16755"/>
<reference evidence="5 6" key="1">
    <citation type="submission" date="2016-08" db="EMBL/GenBank/DDBJ databases">
        <authorList>
            <person name="Seilhamer J.J."/>
        </authorList>
    </citation>
    <scope>NUCLEOTIDE SEQUENCE [LARGE SCALE GENOMIC DNA]</scope>
    <source>
        <strain evidence="5 6">DX4</strain>
    </source>
</reference>
<dbReference type="Pfam" id="PF07719">
    <property type="entry name" value="TPR_2"/>
    <property type="match status" value="1"/>
</dbReference>